<dbReference type="RefSeq" id="WP_062020444.1">
    <property type="nucleotide sequence ID" value="NZ_LQQC01000008.1"/>
</dbReference>
<proteinExistence type="predicted"/>
<evidence type="ECO:0000313" key="1">
    <source>
        <dbReference type="EMBL" id="KXZ58892.1"/>
    </source>
</evidence>
<dbReference type="AlphaFoldDB" id="A0A150H9W2"/>
<comment type="caution">
    <text evidence="1">The sequence shown here is derived from an EMBL/GenBank/DDBJ whole genome shotgun (WGS) entry which is preliminary data.</text>
</comment>
<name>A0A150H9W2_9MICO</name>
<dbReference type="EMBL" id="LQQC01000008">
    <property type="protein sequence ID" value="KXZ58892.1"/>
    <property type="molecule type" value="Genomic_DNA"/>
</dbReference>
<accession>A0A150H9W2</accession>
<dbReference type="InterPro" id="IPR046561">
    <property type="entry name" value="DUF6716"/>
</dbReference>
<organism evidence="1 2">
    <name type="scientific">Brevibacterium ravenspurgense</name>
    <dbReference type="NCBI Taxonomy" id="479117"/>
    <lineage>
        <taxon>Bacteria</taxon>
        <taxon>Bacillati</taxon>
        <taxon>Actinomycetota</taxon>
        <taxon>Actinomycetes</taxon>
        <taxon>Micrococcales</taxon>
        <taxon>Brevibacteriaceae</taxon>
        <taxon>Brevibacterium</taxon>
    </lineage>
</organism>
<protein>
    <submittedName>
        <fullName evidence="1">Uncharacterized protein</fullName>
    </submittedName>
</protein>
<dbReference type="PATRIC" id="fig|479117.4.peg.765"/>
<evidence type="ECO:0000313" key="2">
    <source>
        <dbReference type="Proteomes" id="UP000243589"/>
    </source>
</evidence>
<keyword evidence="2" id="KW-1185">Reference proteome</keyword>
<gene>
    <name evidence="1" type="ORF">Bravens_00764</name>
</gene>
<reference evidence="1 2" key="1">
    <citation type="submission" date="2016-01" db="EMBL/GenBank/DDBJ databases">
        <title>Use of Whole Genome Sequencing to ascertain that Brevibacterium massiliense (Roux, Raoult 2009) is a later heterotypic synonym of Brevibacterium ravenspurgense (Mages 2008).</title>
        <authorList>
            <person name="Bernier A.-M."/>
            <person name="Burdz T."/>
            <person name="Huynh C."/>
            <person name="Pachecho A.L."/>
            <person name="Wiebe D."/>
            <person name="Bonner C."/>
            <person name="Bernard K."/>
        </authorList>
    </citation>
    <scope>NUCLEOTIDE SEQUENCE [LARGE SCALE GENOMIC DNA]</scope>
    <source>
        <strain evidence="1 2">CCUG56047</strain>
    </source>
</reference>
<dbReference type="Proteomes" id="UP000243589">
    <property type="component" value="Unassembled WGS sequence"/>
</dbReference>
<dbReference type="Pfam" id="PF20471">
    <property type="entry name" value="DUF6716"/>
    <property type="match status" value="1"/>
</dbReference>
<sequence>MAGTYILAESPLQLLSGLEALHAVQHRNDVVVCIREDSPSLAAFAGNLPAGLLPDDCLLHSGFPSPAQAAQADHLLLGDPLSGRIQRLLAECAVRPGGLPHITVLDDGFATVRAIRLILSPTRQALVRARVKPTVRRTALGHAAAAVLRGALKLGRLSWFSALTPDESLPQRFTAAGGTLIRHSFAQVRTCLEATAPDAPTDRAVIVGTALAADGLINQQALIDWTAEIGAQQPALFFAHRRQTADELAVLDSLPGITVVESGTPLELRLAPFPAHTPVYSLPSTAVQTLPLVMDSPEIHITEIPRAWWETSAPDSLRRELNAQSALSPGRMLDSQGTRRHRLVAVCDSESYLKWAAAMLDGFDDSFETDLWIVESPIQPTGEQIANAVAGTSRAEAEVPVIPVSRLEGELSAVSPDVVLAAATGPVVQTVYSTAARLPRRPGLVSGLPGVGLPATVKGQRYRRRGDAFIAHSEHERRLYREVNRRLGLPVDVWVGRLPMLKSVGAPQPQFADGTPPNRIVFAPQAKVPEERSQRRMVLLELARAGKQLGVPVIIKVRSRPGEHETHHEQHTYIEILSELIAEGAVGPDDLQVEVGPMADFLTDGAALVTVSSTAALESLDRGLRTFIIGDFGVSRDMLNEVFAGSNLIGSFDDLAAGRFRHPDPAWLEENYFQKPSEELTQQLACLARRSENYELDGRKTRDSIQSWPTLRAELRAHAPKQVVSVYRLGRSLVDNLTGVAKNPGAVGVEAERHSQGDADDVR</sequence>